<feature type="transmembrane region" description="Helical" evidence="1">
    <location>
        <begin position="106"/>
        <end position="129"/>
    </location>
</feature>
<feature type="non-terminal residue" evidence="2">
    <location>
        <position position="348"/>
    </location>
</feature>
<name>A0A382JC65_9ZZZZ</name>
<feature type="transmembrane region" description="Helical" evidence="1">
    <location>
        <begin position="310"/>
        <end position="328"/>
    </location>
</feature>
<evidence type="ECO:0000256" key="1">
    <source>
        <dbReference type="SAM" id="Phobius"/>
    </source>
</evidence>
<feature type="transmembrane region" description="Helical" evidence="1">
    <location>
        <begin position="75"/>
        <end position="94"/>
    </location>
</feature>
<evidence type="ECO:0000313" key="2">
    <source>
        <dbReference type="EMBL" id="SVC08703.1"/>
    </source>
</evidence>
<keyword evidence="1" id="KW-0472">Membrane</keyword>
<sequence length="348" mass="40589">INFLHFYLNGNIWINYPLERHINFSSIKTLLETGIPSIPYWQNSSLAVDQLNYMTLGEIFIDSLIFTIFKLDLETYYYVHFVEYLFLIFVLYLLSSSINNQIFKYLFILLLLIDGLFSHLIRVELMYGVGFSLLASQYLLKEPRYSTSLAAGIFSSLAVIFFTMLGTLIISAAVLYLFTQLKRREVKFKNITYFFLGLSLPVGLVSIWLCYFLDIQEITKIFNVIALYINNYNTTFISIERLESYAAIFSELLLSYSGVSLLMPLLLIFSGNLFCFKSLERRHQKLVIFIVCTLLTYSILAAFFPLHYYGIRLSWILPFLLISFFLNLEKNSNLDLTVLIFFAFCYFV</sequence>
<feature type="transmembrane region" description="Helical" evidence="1">
    <location>
        <begin position="190"/>
        <end position="209"/>
    </location>
</feature>
<organism evidence="2">
    <name type="scientific">marine metagenome</name>
    <dbReference type="NCBI Taxonomy" id="408172"/>
    <lineage>
        <taxon>unclassified sequences</taxon>
        <taxon>metagenomes</taxon>
        <taxon>ecological metagenomes</taxon>
    </lineage>
</organism>
<reference evidence="2" key="1">
    <citation type="submission" date="2018-05" db="EMBL/GenBank/DDBJ databases">
        <authorList>
            <person name="Lanie J.A."/>
            <person name="Ng W.-L."/>
            <person name="Kazmierczak K.M."/>
            <person name="Andrzejewski T.M."/>
            <person name="Davidsen T.M."/>
            <person name="Wayne K.J."/>
            <person name="Tettelin H."/>
            <person name="Glass J.I."/>
            <person name="Rusch D."/>
            <person name="Podicherti R."/>
            <person name="Tsui H.-C.T."/>
            <person name="Winkler M.E."/>
        </authorList>
    </citation>
    <scope>NUCLEOTIDE SEQUENCE</scope>
</reference>
<proteinExistence type="predicted"/>
<keyword evidence="1" id="KW-0812">Transmembrane</keyword>
<keyword evidence="1" id="KW-1133">Transmembrane helix</keyword>
<feature type="transmembrane region" description="Helical" evidence="1">
    <location>
        <begin position="286"/>
        <end position="304"/>
    </location>
</feature>
<accession>A0A382JC65</accession>
<dbReference type="AlphaFoldDB" id="A0A382JC65"/>
<gene>
    <name evidence="2" type="ORF">METZ01_LOCUS261557</name>
</gene>
<feature type="transmembrane region" description="Helical" evidence="1">
    <location>
        <begin position="149"/>
        <end position="178"/>
    </location>
</feature>
<dbReference type="EMBL" id="UINC01072799">
    <property type="protein sequence ID" value="SVC08703.1"/>
    <property type="molecule type" value="Genomic_DNA"/>
</dbReference>
<feature type="transmembrane region" description="Helical" evidence="1">
    <location>
        <begin position="253"/>
        <end position="274"/>
    </location>
</feature>
<feature type="non-terminal residue" evidence="2">
    <location>
        <position position="1"/>
    </location>
</feature>
<protein>
    <submittedName>
        <fullName evidence="2">Uncharacterized protein</fullName>
    </submittedName>
</protein>